<protein>
    <submittedName>
        <fullName evidence="2">Uncharacterized protein</fullName>
    </submittedName>
</protein>
<dbReference type="EMBL" id="JBBPBN010000079">
    <property type="protein sequence ID" value="KAK8983928.1"/>
    <property type="molecule type" value="Genomic_DNA"/>
</dbReference>
<comment type="caution">
    <text evidence="2">The sequence shown here is derived from an EMBL/GenBank/DDBJ whole genome shotgun (WGS) entry which is preliminary data.</text>
</comment>
<evidence type="ECO:0000313" key="3">
    <source>
        <dbReference type="Proteomes" id="UP001396334"/>
    </source>
</evidence>
<evidence type="ECO:0000313" key="2">
    <source>
        <dbReference type="EMBL" id="KAK8983928.1"/>
    </source>
</evidence>
<sequence length="324" mass="36296">MEDAMRAQERLDGFSIYGFRVRVHLARLDSNNMQGRNKDPWRKKIDEPDNRRAEEKSDLVQRVTGVLDLDKRIILNNCLVGRCNKFMRAHILAKELHDEGITGASIMNISYQCGVRKLSRTSMNSKENQRVNVDVGEQRNESSGFSDENSGMDSSMEARQTCADVESRGALTGSREMNPLEPNTISEDYQQQPAPLSSIAANIDQELCSKESNDSFEINPGLQNGSVSIPRATSVADKQMIDGFEDIEEGSHRVSDFGNSRGLGLRRLTKPTQKENVEIRRLAGQKNFTLEVEAGSPTNSDIARKQILTRSARKALALGKRIHW</sequence>
<organism evidence="2 3">
    <name type="scientific">Hibiscus sabdariffa</name>
    <name type="common">roselle</name>
    <dbReference type="NCBI Taxonomy" id="183260"/>
    <lineage>
        <taxon>Eukaryota</taxon>
        <taxon>Viridiplantae</taxon>
        <taxon>Streptophyta</taxon>
        <taxon>Embryophyta</taxon>
        <taxon>Tracheophyta</taxon>
        <taxon>Spermatophyta</taxon>
        <taxon>Magnoliopsida</taxon>
        <taxon>eudicotyledons</taxon>
        <taxon>Gunneridae</taxon>
        <taxon>Pentapetalae</taxon>
        <taxon>rosids</taxon>
        <taxon>malvids</taxon>
        <taxon>Malvales</taxon>
        <taxon>Malvaceae</taxon>
        <taxon>Malvoideae</taxon>
        <taxon>Hibiscus</taxon>
    </lineage>
</organism>
<feature type="compositionally biased region" description="Polar residues" evidence="1">
    <location>
        <begin position="141"/>
        <end position="153"/>
    </location>
</feature>
<proteinExistence type="predicted"/>
<reference evidence="2 3" key="1">
    <citation type="journal article" date="2024" name="G3 (Bethesda)">
        <title>Genome assembly of Hibiscus sabdariffa L. provides insights into metabolisms of medicinal natural products.</title>
        <authorList>
            <person name="Kim T."/>
        </authorList>
    </citation>
    <scope>NUCLEOTIDE SEQUENCE [LARGE SCALE GENOMIC DNA]</scope>
    <source>
        <strain evidence="2">TK-2024</strain>
        <tissue evidence="2">Old leaves</tissue>
    </source>
</reference>
<feature type="region of interest" description="Disordered" evidence="1">
    <location>
        <begin position="135"/>
        <end position="156"/>
    </location>
</feature>
<evidence type="ECO:0000256" key="1">
    <source>
        <dbReference type="SAM" id="MobiDB-lite"/>
    </source>
</evidence>
<accession>A0ABR2P6K3</accession>
<feature type="region of interest" description="Disordered" evidence="1">
    <location>
        <begin position="32"/>
        <end position="53"/>
    </location>
</feature>
<keyword evidence="3" id="KW-1185">Reference proteome</keyword>
<feature type="compositionally biased region" description="Basic and acidic residues" evidence="1">
    <location>
        <begin position="36"/>
        <end position="53"/>
    </location>
</feature>
<name>A0ABR2P6K3_9ROSI</name>
<gene>
    <name evidence="2" type="ORF">V6N11_009710</name>
</gene>
<dbReference type="Proteomes" id="UP001396334">
    <property type="component" value="Unassembled WGS sequence"/>
</dbReference>